<dbReference type="GO" id="GO:0005730">
    <property type="term" value="C:nucleolus"/>
    <property type="evidence" value="ECO:0007669"/>
    <property type="project" value="TreeGrafter"/>
</dbReference>
<evidence type="ECO:0000256" key="2">
    <source>
        <dbReference type="ARBA" id="ARBA00022737"/>
    </source>
</evidence>
<dbReference type="PANTHER" id="PTHR46242:SF1">
    <property type="entry name" value="ZINC FINGER CCHC DOMAIN-CONTAINING PROTEIN 9"/>
    <property type="match status" value="1"/>
</dbReference>
<feature type="compositionally biased region" description="Basic and acidic residues" evidence="6">
    <location>
        <begin position="232"/>
        <end position="241"/>
    </location>
</feature>
<dbReference type="AlphaFoldDB" id="A0A1S3HAV3"/>
<feature type="region of interest" description="Disordered" evidence="6">
    <location>
        <begin position="1"/>
        <end position="71"/>
    </location>
</feature>
<evidence type="ECO:0000313" key="8">
    <source>
        <dbReference type="Proteomes" id="UP000085678"/>
    </source>
</evidence>
<keyword evidence="1" id="KW-0479">Metal-binding</keyword>
<sequence length="254" mass="28492">MTRWARGGPANKKKELTASSWTEMKTGEQKPKPTDTNSKKNHTHSKLEKHGQSQSNQQKGPQKGGVAKHKKKFGKKVFIKGKFNVANSQDYKEARSEYRRVKRINEREAARVCFNCRQSGHTLADCPQVTRDTDQGTGICFKCGSTEHSSATCKAKVEPGHFPYAKCFICAEMGHISKQCPDNPRGLYPKGGSCRMCGSVEHFRKDCPELQKQQGIADTTIDKVHKYANVEDEPTLHESPKLKKKKKGPKVVTF</sequence>
<name>A0A1S3HAV3_LINAN</name>
<dbReference type="RefSeq" id="XP_013382253.1">
    <property type="nucleotide sequence ID" value="XM_013526799.2"/>
</dbReference>
<dbReference type="Gene3D" id="4.10.60.10">
    <property type="entry name" value="Zinc finger, CCHC-type"/>
    <property type="match status" value="2"/>
</dbReference>
<organism evidence="8 10">
    <name type="scientific">Lingula anatina</name>
    <name type="common">Brachiopod</name>
    <name type="synonym">Lingula unguis</name>
    <dbReference type="NCBI Taxonomy" id="7574"/>
    <lineage>
        <taxon>Eukaryota</taxon>
        <taxon>Metazoa</taxon>
        <taxon>Spiralia</taxon>
        <taxon>Lophotrochozoa</taxon>
        <taxon>Brachiopoda</taxon>
        <taxon>Linguliformea</taxon>
        <taxon>Lingulata</taxon>
        <taxon>Lingulida</taxon>
        <taxon>Linguloidea</taxon>
        <taxon>Lingulidae</taxon>
        <taxon>Lingula</taxon>
    </lineage>
</organism>
<dbReference type="InterPro" id="IPR036875">
    <property type="entry name" value="Znf_CCHC_sf"/>
</dbReference>
<dbReference type="GeneID" id="106153033"/>
<feature type="domain" description="CCHC-type" evidence="7">
    <location>
        <begin position="166"/>
        <end position="182"/>
    </location>
</feature>
<dbReference type="OMA" id="RLKRQEM"/>
<evidence type="ECO:0000313" key="9">
    <source>
        <dbReference type="RefSeq" id="XP_013382253.1"/>
    </source>
</evidence>
<dbReference type="FunFam" id="4.10.60.10:FF:000091">
    <property type="entry name" value="Zinc finger CCHC-type-containing 9"/>
    <property type="match status" value="1"/>
</dbReference>
<protein>
    <submittedName>
        <fullName evidence="9 10">Zinc finger CCHC domain-containing protein 9</fullName>
    </submittedName>
</protein>
<dbReference type="SUPFAM" id="SSF57756">
    <property type="entry name" value="Retrovirus zinc finger-like domains"/>
    <property type="match status" value="2"/>
</dbReference>
<dbReference type="STRING" id="7574.A0A1S3HAV3"/>
<evidence type="ECO:0000313" key="10">
    <source>
        <dbReference type="RefSeq" id="XP_013382254.1"/>
    </source>
</evidence>
<evidence type="ECO:0000256" key="6">
    <source>
        <dbReference type="SAM" id="MobiDB-lite"/>
    </source>
</evidence>
<feature type="compositionally biased region" description="Basic residues" evidence="6">
    <location>
        <begin position="242"/>
        <end position="254"/>
    </location>
</feature>
<proteinExistence type="predicted"/>
<evidence type="ECO:0000256" key="1">
    <source>
        <dbReference type="ARBA" id="ARBA00022723"/>
    </source>
</evidence>
<feature type="domain" description="CCHC-type" evidence="7">
    <location>
        <begin position="113"/>
        <end position="128"/>
    </location>
</feature>
<evidence type="ECO:0000256" key="4">
    <source>
        <dbReference type="ARBA" id="ARBA00022833"/>
    </source>
</evidence>
<dbReference type="Proteomes" id="UP000085678">
    <property type="component" value="Unplaced"/>
</dbReference>
<dbReference type="InterPro" id="IPR001878">
    <property type="entry name" value="Znf_CCHC"/>
</dbReference>
<accession>A0A1S3HAV3</accession>
<gene>
    <name evidence="9 10" type="primary">LOC106153033</name>
</gene>
<dbReference type="OrthoDB" id="3863715at2759"/>
<dbReference type="GO" id="GO:0008270">
    <property type="term" value="F:zinc ion binding"/>
    <property type="evidence" value="ECO:0007669"/>
    <property type="project" value="UniProtKB-KW"/>
</dbReference>
<keyword evidence="4" id="KW-0862">Zinc</keyword>
<keyword evidence="3 5" id="KW-0863">Zinc-finger</keyword>
<evidence type="ECO:0000256" key="5">
    <source>
        <dbReference type="PROSITE-ProRule" id="PRU00047"/>
    </source>
</evidence>
<dbReference type="RefSeq" id="XP_013382254.1">
    <property type="nucleotide sequence ID" value="XM_013526800.2"/>
</dbReference>
<dbReference type="PROSITE" id="PS50158">
    <property type="entry name" value="ZF_CCHC"/>
    <property type="match status" value="2"/>
</dbReference>
<reference evidence="9 10" key="1">
    <citation type="submission" date="2025-04" db="UniProtKB">
        <authorList>
            <consortium name="RefSeq"/>
        </authorList>
    </citation>
    <scope>IDENTIFICATION</scope>
    <source>
        <tissue evidence="9 10">Gonads</tissue>
    </source>
</reference>
<keyword evidence="8" id="KW-1185">Reference proteome</keyword>
<evidence type="ECO:0000256" key="3">
    <source>
        <dbReference type="ARBA" id="ARBA00022771"/>
    </source>
</evidence>
<evidence type="ECO:0000259" key="7">
    <source>
        <dbReference type="PROSITE" id="PS50158"/>
    </source>
</evidence>
<dbReference type="PANTHER" id="PTHR46242">
    <property type="entry name" value="ZINC FINGER CCHC DOMAIN-CONTAINING PROTEIN 9 ZCCHC9"/>
    <property type="match status" value="1"/>
</dbReference>
<dbReference type="Pfam" id="PF00098">
    <property type="entry name" value="zf-CCHC"/>
    <property type="match status" value="3"/>
</dbReference>
<dbReference type="InterPro" id="IPR042246">
    <property type="entry name" value="ZCCHC9"/>
</dbReference>
<keyword evidence="2" id="KW-0677">Repeat</keyword>
<dbReference type="SMART" id="SM00343">
    <property type="entry name" value="ZnF_C2HC"/>
    <property type="match status" value="4"/>
</dbReference>
<feature type="region of interest" description="Disordered" evidence="6">
    <location>
        <begin position="232"/>
        <end position="254"/>
    </location>
</feature>
<dbReference type="GO" id="GO:0003676">
    <property type="term" value="F:nucleic acid binding"/>
    <property type="evidence" value="ECO:0007669"/>
    <property type="project" value="InterPro"/>
</dbReference>
<dbReference type="KEGG" id="lak:106153033"/>